<feature type="signal peptide" evidence="2">
    <location>
        <begin position="1"/>
        <end position="16"/>
    </location>
</feature>
<sequence length="134" mass="14630">MLFALALGARVAAAAATTVAAAEGRHYRRGAPPTTPPPQMFITEFVDWRLERNASYDIAARPPNTLIHPSSHFMYYEFLRVNLRDQITVSGSRSPTPPSHINTADAQTPPGSSLAREEIPSHLVLVGVMPQRLA</sequence>
<protein>
    <submittedName>
        <fullName evidence="5">Secreted protein</fullName>
    </submittedName>
</protein>
<evidence type="ECO:0000256" key="1">
    <source>
        <dbReference type="SAM" id="MobiDB-lite"/>
    </source>
</evidence>
<name>A0A0R3UGF7_MESCO</name>
<gene>
    <name evidence="3" type="ORF">MCOS_LOCUS6308</name>
</gene>
<dbReference type="Proteomes" id="UP000267029">
    <property type="component" value="Unassembled WGS sequence"/>
</dbReference>
<keyword evidence="2" id="KW-0732">Signal</keyword>
<feature type="region of interest" description="Disordered" evidence="1">
    <location>
        <begin position="89"/>
        <end position="114"/>
    </location>
</feature>
<proteinExistence type="predicted"/>
<dbReference type="AlphaFoldDB" id="A0A0R3UGF7"/>
<evidence type="ECO:0000313" key="5">
    <source>
        <dbReference type="WBParaSite" id="MCU_001716-RA"/>
    </source>
</evidence>
<reference evidence="3 4" key="1">
    <citation type="submission" date="2018-10" db="EMBL/GenBank/DDBJ databases">
        <authorList>
            <consortium name="Pathogen Informatics"/>
        </authorList>
    </citation>
    <scope>NUCLEOTIDE SEQUENCE [LARGE SCALE GENOMIC DNA]</scope>
</reference>
<evidence type="ECO:0000256" key="2">
    <source>
        <dbReference type="SAM" id="SignalP"/>
    </source>
</evidence>
<evidence type="ECO:0000313" key="3">
    <source>
        <dbReference type="EMBL" id="VDD80305.1"/>
    </source>
</evidence>
<dbReference type="WBParaSite" id="MCU_001716-RA">
    <property type="protein sequence ID" value="MCU_001716-RA"/>
    <property type="gene ID" value="MCU_001716"/>
</dbReference>
<dbReference type="EMBL" id="UXSR01005251">
    <property type="protein sequence ID" value="VDD80305.1"/>
    <property type="molecule type" value="Genomic_DNA"/>
</dbReference>
<reference evidence="5" key="2">
    <citation type="submission" date="2019-11" db="UniProtKB">
        <authorList>
            <consortium name="WormBaseParasite"/>
        </authorList>
    </citation>
    <scope>IDENTIFICATION</scope>
</reference>
<keyword evidence="4" id="KW-1185">Reference proteome</keyword>
<accession>A0A0R3UGF7</accession>
<evidence type="ECO:0000313" key="4">
    <source>
        <dbReference type="Proteomes" id="UP000267029"/>
    </source>
</evidence>
<feature type="chain" id="PRO_5043132253" evidence="2">
    <location>
        <begin position="17"/>
        <end position="134"/>
    </location>
</feature>
<organism evidence="3 4">
    <name type="scientific">Mesocestoides corti</name>
    <name type="common">Flatworm</name>
    <dbReference type="NCBI Taxonomy" id="53468"/>
    <lineage>
        <taxon>Eukaryota</taxon>
        <taxon>Metazoa</taxon>
        <taxon>Spiralia</taxon>
        <taxon>Lophotrochozoa</taxon>
        <taxon>Platyhelminthes</taxon>
        <taxon>Cestoda</taxon>
        <taxon>Eucestoda</taxon>
        <taxon>Cyclophyllidea</taxon>
        <taxon>Mesocestoididae</taxon>
        <taxon>Mesocestoides</taxon>
    </lineage>
</organism>
<feature type="compositionally biased region" description="Polar residues" evidence="1">
    <location>
        <begin position="89"/>
        <end position="111"/>
    </location>
</feature>